<feature type="region of interest" description="Disordered" evidence="1">
    <location>
        <begin position="27"/>
        <end position="46"/>
    </location>
</feature>
<feature type="region of interest" description="Disordered" evidence="1">
    <location>
        <begin position="219"/>
        <end position="269"/>
    </location>
</feature>
<dbReference type="EnsemblPlants" id="evm.model.02.1054">
    <property type="protein sequence ID" value="cds.evm.model.02.1054"/>
    <property type="gene ID" value="evm.TU.02.1054"/>
</dbReference>
<evidence type="ECO:0000313" key="3">
    <source>
        <dbReference type="Proteomes" id="UP000596661"/>
    </source>
</evidence>
<dbReference type="Gramene" id="evm.model.02.1054">
    <property type="protein sequence ID" value="cds.evm.model.02.1054"/>
    <property type="gene ID" value="evm.TU.02.1054"/>
</dbReference>
<proteinExistence type="predicted"/>
<protein>
    <submittedName>
        <fullName evidence="2">Uncharacterized protein</fullName>
    </submittedName>
</protein>
<sequence>MAKNFHMVSEQDFPPLMANVVTGHGKRVVTGDSSSQNQPDSSHQTQAIRGNRLQHYIQGHDPPSNANLATMDLDPTLEANLANFGQGGYKKQPYNRFPGSGNQHFDRGNNYGHLNNNNTFGYPTFTPTRGPPPSGNTNAAAPQANVVTNSTEWDMNWYPDSGATNHCTPDPTNLAQSSDYLGQEQLFVSDGLAHSEPEYITPREWHIPAQIPSINTPATRVHDLSNTTNSASPPSTPPHNPNTSPITTFSSPSATPTQRSKSVTPSIPPGFEHVIPIHASGTYIFVTHDSTTKSTLDPLPTTDHQ</sequence>
<organism evidence="2 3">
    <name type="scientific">Cannabis sativa</name>
    <name type="common">Hemp</name>
    <name type="synonym">Marijuana</name>
    <dbReference type="NCBI Taxonomy" id="3483"/>
    <lineage>
        <taxon>Eukaryota</taxon>
        <taxon>Viridiplantae</taxon>
        <taxon>Streptophyta</taxon>
        <taxon>Embryophyta</taxon>
        <taxon>Tracheophyta</taxon>
        <taxon>Spermatophyta</taxon>
        <taxon>Magnoliopsida</taxon>
        <taxon>eudicotyledons</taxon>
        <taxon>Gunneridae</taxon>
        <taxon>Pentapetalae</taxon>
        <taxon>rosids</taxon>
        <taxon>fabids</taxon>
        <taxon>Rosales</taxon>
        <taxon>Cannabaceae</taxon>
        <taxon>Cannabis</taxon>
    </lineage>
</organism>
<dbReference type="EMBL" id="UZAU01000155">
    <property type="status" value="NOT_ANNOTATED_CDS"/>
    <property type="molecule type" value="Genomic_DNA"/>
</dbReference>
<feature type="compositionally biased region" description="Polar residues" evidence="1">
    <location>
        <begin position="31"/>
        <end position="46"/>
    </location>
</feature>
<dbReference type="Proteomes" id="UP000596661">
    <property type="component" value="Chromosome 2"/>
</dbReference>
<evidence type="ECO:0000313" key="2">
    <source>
        <dbReference type="EnsemblPlants" id="cds.evm.model.02.1054"/>
    </source>
</evidence>
<feature type="region of interest" description="Disordered" evidence="1">
    <location>
        <begin position="90"/>
        <end position="111"/>
    </location>
</feature>
<accession>A0A803NS28</accession>
<reference evidence="2" key="1">
    <citation type="submission" date="2018-11" db="EMBL/GenBank/DDBJ databases">
        <authorList>
            <person name="Grassa J C."/>
        </authorList>
    </citation>
    <scope>NUCLEOTIDE SEQUENCE [LARGE SCALE GENOMIC DNA]</scope>
</reference>
<dbReference type="AlphaFoldDB" id="A0A803NS28"/>
<reference evidence="2" key="2">
    <citation type="submission" date="2021-03" db="UniProtKB">
        <authorList>
            <consortium name="EnsemblPlants"/>
        </authorList>
    </citation>
    <scope>IDENTIFICATION</scope>
</reference>
<evidence type="ECO:0000256" key="1">
    <source>
        <dbReference type="SAM" id="MobiDB-lite"/>
    </source>
</evidence>
<feature type="compositionally biased region" description="Polar residues" evidence="1">
    <location>
        <begin position="249"/>
        <end position="265"/>
    </location>
</feature>
<name>A0A803NS28_CANSA</name>
<keyword evidence="3" id="KW-1185">Reference proteome</keyword>